<feature type="transmembrane region" description="Helical" evidence="2">
    <location>
        <begin position="86"/>
        <end position="105"/>
    </location>
</feature>
<accession>A0A9Q9RRE1</accession>
<evidence type="ECO:0000256" key="1">
    <source>
        <dbReference type="SAM" id="MobiDB-lite"/>
    </source>
</evidence>
<feature type="compositionally biased region" description="Pro residues" evidence="1">
    <location>
        <begin position="658"/>
        <end position="669"/>
    </location>
</feature>
<evidence type="ECO:0000313" key="5">
    <source>
        <dbReference type="Proteomes" id="UP000760494"/>
    </source>
</evidence>
<organism evidence="4 5">
    <name type="scientific">Fusarium fujikuroi</name>
    <name type="common">Bakanae and foot rot disease fungus</name>
    <name type="synonym">Gibberella fujikuroi</name>
    <dbReference type="NCBI Taxonomy" id="5127"/>
    <lineage>
        <taxon>Eukaryota</taxon>
        <taxon>Fungi</taxon>
        <taxon>Dikarya</taxon>
        <taxon>Ascomycota</taxon>
        <taxon>Pezizomycotina</taxon>
        <taxon>Sordariomycetes</taxon>
        <taxon>Hypocreomycetidae</taxon>
        <taxon>Hypocreales</taxon>
        <taxon>Nectriaceae</taxon>
        <taxon>Fusarium</taxon>
        <taxon>Fusarium fujikuroi species complex</taxon>
    </lineage>
</organism>
<evidence type="ECO:0000256" key="2">
    <source>
        <dbReference type="SAM" id="Phobius"/>
    </source>
</evidence>
<evidence type="ECO:0000259" key="3">
    <source>
        <dbReference type="PROSITE" id="PS50090"/>
    </source>
</evidence>
<feature type="compositionally biased region" description="Polar residues" evidence="1">
    <location>
        <begin position="156"/>
        <end position="166"/>
    </location>
</feature>
<evidence type="ECO:0000313" key="4">
    <source>
        <dbReference type="EMBL" id="VTT73599.1"/>
    </source>
</evidence>
<dbReference type="PANTHER" id="PTHR37019">
    <property type="entry name" value="CHROMOSOME 1, WHOLE GENOME SHOTGUN SEQUENCE"/>
    <property type="match status" value="1"/>
</dbReference>
<feature type="compositionally biased region" description="Basic and acidic residues" evidence="1">
    <location>
        <begin position="641"/>
        <end position="655"/>
    </location>
</feature>
<dbReference type="InterPro" id="IPR001005">
    <property type="entry name" value="SANT/Myb"/>
</dbReference>
<feature type="compositionally biased region" description="Polar residues" evidence="1">
    <location>
        <begin position="515"/>
        <end position="539"/>
    </location>
</feature>
<keyword evidence="2" id="KW-1133">Transmembrane helix</keyword>
<comment type="caution">
    <text evidence="4">The sequence shown here is derived from an EMBL/GenBank/DDBJ whole genome shotgun (WGS) entry which is preliminary data.</text>
</comment>
<feature type="transmembrane region" description="Helical" evidence="2">
    <location>
        <begin position="55"/>
        <end position="74"/>
    </location>
</feature>
<name>A0A9Q9RRE1_FUSFU</name>
<sequence length="846" mass="94908">MASSLPTFPRIVFTIIEPIFLVVGFAGAVIDPAWFIGEQSPQKNDGDASPNSIVIAWQLGNLYLLLAFIGVAILSTTTENRVVRSYLIALWLADIGHVGFSSYGIGRDRLLSPLQWNAMTWGNVGMTCDWRSERASAQNENRELRRSNRRNDPVQRVTSPTKNIVSQPAPEPLRVLLNDPVARRNPPPQARDDISIPSIPLKPDDETEFYDENNYSQPEDSGEEPEDINSPIGELQLGPVITTAQQRILELSVPDLARAADSLFECFQGNEADDVFTGILAIKRRAFHTIRGEYDALDQSNTAPFIDFAHFVDDTPTQNQSVRVTQIARTNVVTAYDTLYGLENEETSAIFPFLECLNRVLPAYFTPADNMFQSPQSTLHLRTWLFVEDLSHHRDEKDFRELLVSYFCNDEEILKDLDRSGYKGEGGLPSYPQLFSGGYFKDLGGDEGVDHDVDDLCSGRIAQIKKIIDDNKEDGGISQLRKHFPLQNLVEDLLECFKSLYNVLTYEESVRAGTEPSQHGQQEATYSQGNDYGSESQSIVRVGSQEAEPSLFVGPKSIQALRGGGRAASTVPPSNQQLAGSRSGVPRDYHEDSNADLLGGSPFPPASSYRLATQGERERERGQKRPRLSQDDEDGEDAFETDTRRVDPARRDELQRQMPPPPRPQPVPRRPQRHVSESSFSSGPAHPLSMEQSSQDMGLRSVSQAPLSSRPFNAIAKAASQRKKEARMADPERQGPRQRVPWSEHDSQVLLDLIQEYGVRWSSIETMRERFEYPRNQQAYRDRARNLKTEILMIDMLLPPNFDGVALSNKEIIKIKGVGKNPFRKEADVDDDNNPINTELAEFTPF</sequence>
<feature type="domain" description="Myb-like" evidence="3">
    <location>
        <begin position="734"/>
        <end position="788"/>
    </location>
</feature>
<gene>
    <name evidence="4" type="ORF">C2S_9159</name>
</gene>
<proteinExistence type="predicted"/>
<dbReference type="Proteomes" id="UP000760494">
    <property type="component" value="Unassembled WGS sequence"/>
</dbReference>
<feature type="compositionally biased region" description="Polar residues" evidence="1">
    <location>
        <begin position="571"/>
        <end position="580"/>
    </location>
</feature>
<feature type="compositionally biased region" description="Polar residues" evidence="1">
    <location>
        <begin position="690"/>
        <end position="711"/>
    </location>
</feature>
<reference evidence="4" key="1">
    <citation type="submission" date="2019-05" db="EMBL/GenBank/DDBJ databases">
        <authorList>
            <person name="Piombo E."/>
        </authorList>
    </citation>
    <scope>NUCLEOTIDE SEQUENCE</scope>
    <source>
        <strain evidence="4">C2S</strain>
    </source>
</reference>
<feature type="compositionally biased region" description="Acidic residues" evidence="1">
    <location>
        <begin position="631"/>
        <end position="640"/>
    </location>
</feature>
<dbReference type="AlphaFoldDB" id="A0A9Q9RRE1"/>
<feature type="region of interest" description="Disordered" evidence="1">
    <location>
        <begin position="137"/>
        <end position="233"/>
    </location>
</feature>
<feature type="region of interest" description="Disordered" evidence="1">
    <location>
        <begin position="512"/>
        <end position="743"/>
    </location>
</feature>
<feature type="transmembrane region" description="Helical" evidence="2">
    <location>
        <begin position="12"/>
        <end position="35"/>
    </location>
</feature>
<feature type="compositionally biased region" description="Basic and acidic residues" evidence="1">
    <location>
        <begin position="137"/>
        <end position="153"/>
    </location>
</feature>
<protein>
    <recommendedName>
        <fullName evidence="3">Myb-like domain-containing protein</fullName>
    </recommendedName>
</protein>
<dbReference type="PANTHER" id="PTHR37019:SF2">
    <property type="entry name" value="EXPERA DOMAIN-CONTAINING PROTEIN"/>
    <property type="match status" value="1"/>
</dbReference>
<dbReference type="Pfam" id="PF24803">
    <property type="entry name" value="DUF7704"/>
    <property type="match status" value="1"/>
</dbReference>
<keyword evidence="2" id="KW-0472">Membrane</keyword>
<keyword evidence="2" id="KW-0812">Transmembrane</keyword>
<dbReference type="Gene3D" id="1.10.10.60">
    <property type="entry name" value="Homeodomain-like"/>
    <property type="match status" value="1"/>
</dbReference>
<dbReference type="InterPro" id="IPR056121">
    <property type="entry name" value="DUF7704"/>
</dbReference>
<feature type="compositionally biased region" description="Basic and acidic residues" evidence="1">
    <location>
        <begin position="722"/>
        <end position="735"/>
    </location>
</feature>
<dbReference type="EMBL" id="CABFJX010000370">
    <property type="protein sequence ID" value="VTT73599.1"/>
    <property type="molecule type" value="Genomic_DNA"/>
</dbReference>
<dbReference type="PROSITE" id="PS50090">
    <property type="entry name" value="MYB_LIKE"/>
    <property type="match status" value="1"/>
</dbReference>